<dbReference type="Proteomes" id="UP000432015">
    <property type="component" value="Unassembled WGS sequence"/>
</dbReference>
<accession>A0A7K1LAG1</accession>
<gene>
    <name evidence="1" type="ORF">GNZ18_33175</name>
</gene>
<keyword evidence="2" id="KW-1185">Reference proteome</keyword>
<evidence type="ECO:0000313" key="1">
    <source>
        <dbReference type="EMBL" id="MUN41409.1"/>
    </source>
</evidence>
<dbReference type="EMBL" id="WOFH01000014">
    <property type="protein sequence ID" value="MUN41409.1"/>
    <property type="molecule type" value="Genomic_DNA"/>
</dbReference>
<organism evidence="1 2">
    <name type="scientific">Actinomadura litoris</name>
    <dbReference type="NCBI Taxonomy" id="2678616"/>
    <lineage>
        <taxon>Bacteria</taxon>
        <taxon>Bacillati</taxon>
        <taxon>Actinomycetota</taxon>
        <taxon>Actinomycetes</taxon>
        <taxon>Streptosporangiales</taxon>
        <taxon>Thermomonosporaceae</taxon>
        <taxon>Actinomadura</taxon>
    </lineage>
</organism>
<dbReference type="AlphaFoldDB" id="A0A7K1LAG1"/>
<comment type="caution">
    <text evidence="1">The sequence shown here is derived from an EMBL/GenBank/DDBJ whole genome shotgun (WGS) entry which is preliminary data.</text>
</comment>
<sequence length="76" mass="8249">MTRPEPHTVPPPVRAEFVIRARVGDGEWADLCSGWAWGRTPEVTQRLFSSALGEAAQAVDAKSQEVLRMIDAASDG</sequence>
<proteinExistence type="predicted"/>
<name>A0A7K1LAG1_9ACTN</name>
<evidence type="ECO:0000313" key="2">
    <source>
        <dbReference type="Proteomes" id="UP000432015"/>
    </source>
</evidence>
<dbReference type="RefSeq" id="WP_156220581.1">
    <property type="nucleotide sequence ID" value="NZ_WOFH01000014.1"/>
</dbReference>
<reference evidence="1 2" key="1">
    <citation type="submission" date="2019-11" db="EMBL/GenBank/DDBJ databases">
        <authorList>
            <person name="Cao P."/>
        </authorList>
    </citation>
    <scope>NUCLEOTIDE SEQUENCE [LARGE SCALE GENOMIC DNA]</scope>
    <source>
        <strain evidence="1 2">NEAU-AAG5</strain>
    </source>
</reference>
<protein>
    <submittedName>
        <fullName evidence="1">Uncharacterized protein</fullName>
    </submittedName>
</protein>